<comment type="caution">
    <text evidence="7">The sequence shown here is derived from an EMBL/GenBank/DDBJ whole genome shotgun (WGS) entry which is preliminary data.</text>
</comment>
<dbReference type="AlphaFoldDB" id="A0A1J9QKY5"/>
<gene>
    <name evidence="7" type="ORF">AJ78_03914</name>
</gene>
<reference evidence="7 8" key="1">
    <citation type="submission" date="2015-07" db="EMBL/GenBank/DDBJ databases">
        <title>Emmonsia species relationships and genome sequence.</title>
        <authorList>
            <consortium name="The Broad Institute Genomics Platform"/>
            <person name="Cuomo C.A."/>
            <person name="Munoz J.F."/>
            <person name="Imamovic A."/>
            <person name="Priest M.E."/>
            <person name="Young S."/>
            <person name="Clay O.K."/>
            <person name="McEwen J.G."/>
        </authorList>
    </citation>
    <scope>NUCLEOTIDE SEQUENCE [LARGE SCALE GENOMIC DNA]</scope>
    <source>
        <strain evidence="7 8">UAMH 9510</strain>
    </source>
</reference>
<dbReference type="InterPro" id="IPR017901">
    <property type="entry name" value="C-CAP_CF_C-like"/>
</dbReference>
<name>A0A1J9QKY5_9EURO</name>
<dbReference type="InterPro" id="IPR036223">
    <property type="entry name" value="CAP_C_sf"/>
</dbReference>
<dbReference type="Pfam" id="PF08603">
    <property type="entry name" value="CAP_C"/>
    <property type="match status" value="1"/>
</dbReference>
<dbReference type="Proteomes" id="UP000182235">
    <property type="component" value="Unassembled WGS sequence"/>
</dbReference>
<dbReference type="FunFam" id="2.160.20.70:FF:000008">
    <property type="entry name" value="Adenylyl cyclase-associated protein"/>
    <property type="match status" value="1"/>
</dbReference>
<feature type="compositionally biased region" description="Polar residues" evidence="5">
    <location>
        <begin position="308"/>
        <end position="317"/>
    </location>
</feature>
<feature type="region of interest" description="Disordered" evidence="5">
    <location>
        <begin position="269"/>
        <end position="317"/>
    </location>
</feature>
<dbReference type="InterPro" id="IPR053950">
    <property type="entry name" value="CAP_N"/>
</dbReference>
<evidence type="ECO:0000256" key="5">
    <source>
        <dbReference type="SAM" id="MobiDB-lite"/>
    </source>
</evidence>
<dbReference type="GO" id="GO:0005737">
    <property type="term" value="C:cytoplasm"/>
    <property type="evidence" value="ECO:0007669"/>
    <property type="project" value="TreeGrafter"/>
</dbReference>
<dbReference type="GO" id="GO:0008179">
    <property type="term" value="F:adenylate cyclase binding"/>
    <property type="evidence" value="ECO:0007669"/>
    <property type="project" value="TreeGrafter"/>
</dbReference>
<dbReference type="STRING" id="1447872.A0A1J9QKY5"/>
<dbReference type="InterPro" id="IPR006599">
    <property type="entry name" value="CARP_motif"/>
</dbReference>
<dbReference type="VEuPathDB" id="FungiDB:AJ78_03914"/>
<evidence type="ECO:0000256" key="1">
    <source>
        <dbReference type="ARBA" id="ARBA00007659"/>
    </source>
</evidence>
<evidence type="ECO:0000256" key="4">
    <source>
        <dbReference type="RuleBase" id="RU000647"/>
    </source>
</evidence>
<comment type="similarity">
    <text evidence="1 4">Belongs to the CAP family.</text>
</comment>
<protein>
    <recommendedName>
        <fullName evidence="3 4">Adenylyl cyclase-associated protein</fullName>
    </recommendedName>
</protein>
<feature type="compositionally biased region" description="Pro residues" evidence="5">
    <location>
        <begin position="77"/>
        <end position="90"/>
    </location>
</feature>
<feature type="region of interest" description="Disordered" evidence="5">
    <location>
        <begin position="45"/>
        <end position="90"/>
    </location>
</feature>
<dbReference type="SMART" id="SM00673">
    <property type="entry name" value="CARP"/>
    <property type="match status" value="2"/>
</dbReference>
<sequence length="547" mass="58906">MATNHMNSFATLIKRYHGFLLQNRCESLTVSDDSLEAATSRLEDMASSLEGSNPGTPTADGIPTSAASVSSKNTLTPGPPPPPAVEPPPRQIEDFDALINKEVKNFVELSKKLGEPLLEQSKVILRAFEAEKTYLHIALKAKKPDQQSPDLLSDLRKASDEINNIREANRPSPLFNHLSAVAEGVVSLGWFFQPRPAEFVRESIAGAQFYGDRVLREYKGKDELHMSFVQSYYQIFKSLVTYIKEHYPNGLTWNNRDGVDVMVALKQVQSGSPTGSAPPPPPPPPPAGGSGPPPPPPPPASGAPPTTKGSTGDMSSVFDQLNQGSAITSGLRKVDKSEMTHKNPSLRASSVVPDRSYSTGGGVSPTSNGKPPVPSKKSKPESMRAKRPARKQLDGNKWYIEHYDSPTDIIEIPAQLSHSILISHCNKTIVKINGKANAISIDNCTGLSVIVDSLVSSVDVIKSPKFALQIDGVVPTVLLDQVDGASLYLSETSLNTEIFSSKCSNVNIVVPPKEGTDADSKELPIPEQIRTFIRNGGAVSEIVEHAG</sequence>
<feature type="compositionally biased region" description="Pro residues" evidence="5">
    <location>
        <begin position="276"/>
        <end position="302"/>
    </location>
</feature>
<dbReference type="Pfam" id="PF21938">
    <property type="entry name" value="CAP_N"/>
    <property type="match status" value="1"/>
</dbReference>
<dbReference type="EMBL" id="LGRN01000134">
    <property type="protein sequence ID" value="OJD15861.1"/>
    <property type="molecule type" value="Genomic_DNA"/>
</dbReference>
<dbReference type="InterPro" id="IPR001837">
    <property type="entry name" value="Adenylate_cyclase-assoc_CAP"/>
</dbReference>
<feature type="domain" description="C-CAP/cofactor C-like" evidence="6">
    <location>
        <begin position="388"/>
        <end position="525"/>
    </location>
</feature>
<evidence type="ECO:0000256" key="3">
    <source>
        <dbReference type="ARBA" id="ARBA00072052"/>
    </source>
</evidence>
<dbReference type="InterPro" id="IPR016098">
    <property type="entry name" value="CAP/MinC_C"/>
</dbReference>
<dbReference type="PANTHER" id="PTHR10652">
    <property type="entry name" value="ADENYLYL CYCLASE-ASSOCIATED PROTEIN"/>
    <property type="match status" value="1"/>
</dbReference>
<dbReference type="InterPro" id="IPR013992">
    <property type="entry name" value="Adenylate_cyclase-assoc_CAP_N"/>
</dbReference>
<dbReference type="Gene3D" id="2.160.20.70">
    <property type="match status" value="1"/>
</dbReference>
<comment type="function">
    <text evidence="2">The N-terminal domain binds to adenylyl cyclase, thereby enabling adenylyl cyclase to be activated by upstream regulatory signals, such as Ras. The C-terminal domain is required for normal cellular morphology and growth control.</text>
</comment>
<accession>A0A1J9QKY5</accession>
<feature type="compositionally biased region" description="Polar residues" evidence="5">
    <location>
        <begin position="65"/>
        <end position="76"/>
    </location>
</feature>
<keyword evidence="8" id="KW-1185">Reference proteome</keyword>
<dbReference type="Pfam" id="PF01213">
    <property type="entry name" value="CAP_N-CM"/>
    <property type="match status" value="1"/>
</dbReference>
<proteinExistence type="inferred from homology"/>
<dbReference type="PROSITE" id="PS51329">
    <property type="entry name" value="C_CAP_COFACTOR_C"/>
    <property type="match status" value="1"/>
</dbReference>
<dbReference type="SUPFAM" id="SSF101278">
    <property type="entry name" value="N-terminal domain of adenylylcyclase associated protein, CAP"/>
    <property type="match status" value="1"/>
</dbReference>
<organism evidence="7 8">
    <name type="scientific">Emergomyces pasteurianus Ep9510</name>
    <dbReference type="NCBI Taxonomy" id="1447872"/>
    <lineage>
        <taxon>Eukaryota</taxon>
        <taxon>Fungi</taxon>
        <taxon>Dikarya</taxon>
        <taxon>Ascomycota</taxon>
        <taxon>Pezizomycotina</taxon>
        <taxon>Eurotiomycetes</taxon>
        <taxon>Eurotiomycetidae</taxon>
        <taxon>Onygenales</taxon>
        <taxon>Ajellomycetaceae</taxon>
        <taxon>Emergomyces</taxon>
    </lineage>
</organism>
<evidence type="ECO:0000259" key="6">
    <source>
        <dbReference type="PROSITE" id="PS51329"/>
    </source>
</evidence>
<dbReference type="SUPFAM" id="SSF69340">
    <property type="entry name" value="C-terminal domain of adenylylcyclase associated protein"/>
    <property type="match status" value="1"/>
</dbReference>
<dbReference type="PANTHER" id="PTHR10652:SF0">
    <property type="entry name" value="ADENYLYL CYCLASE-ASSOCIATED PROTEIN"/>
    <property type="match status" value="1"/>
</dbReference>
<dbReference type="GO" id="GO:0019933">
    <property type="term" value="P:cAMP-mediated signaling"/>
    <property type="evidence" value="ECO:0007669"/>
    <property type="project" value="TreeGrafter"/>
</dbReference>
<dbReference type="InterPro" id="IPR013912">
    <property type="entry name" value="Adenylate_cyclase-assoc_CAP_C"/>
</dbReference>
<evidence type="ECO:0000313" key="8">
    <source>
        <dbReference type="Proteomes" id="UP000182235"/>
    </source>
</evidence>
<dbReference type="GO" id="GO:0007015">
    <property type="term" value="P:actin filament organization"/>
    <property type="evidence" value="ECO:0007669"/>
    <property type="project" value="TreeGrafter"/>
</dbReference>
<dbReference type="OrthoDB" id="77251at2759"/>
<evidence type="ECO:0000256" key="2">
    <source>
        <dbReference type="ARBA" id="ARBA00054756"/>
    </source>
</evidence>
<feature type="compositionally biased region" description="Basic and acidic residues" evidence="5">
    <location>
        <begin position="332"/>
        <end position="341"/>
    </location>
</feature>
<evidence type="ECO:0000313" key="7">
    <source>
        <dbReference type="EMBL" id="OJD15861.1"/>
    </source>
</evidence>
<dbReference type="Gene3D" id="1.25.40.330">
    <property type="entry name" value="Adenylate cyclase-associated CAP, N-terminal domain"/>
    <property type="match status" value="1"/>
</dbReference>
<dbReference type="FunFam" id="1.25.40.330:FF:000001">
    <property type="entry name" value="Adenylyl cyclase-associated protein"/>
    <property type="match status" value="1"/>
</dbReference>
<feature type="region of interest" description="Disordered" evidence="5">
    <location>
        <begin position="332"/>
        <end position="390"/>
    </location>
</feature>
<dbReference type="GO" id="GO:0003779">
    <property type="term" value="F:actin binding"/>
    <property type="evidence" value="ECO:0007669"/>
    <property type="project" value="InterPro"/>
</dbReference>
<dbReference type="InterPro" id="IPR036222">
    <property type="entry name" value="CAP_N_sf"/>
</dbReference>